<keyword evidence="1" id="KW-0812">Transmembrane</keyword>
<keyword evidence="1" id="KW-0472">Membrane</keyword>
<dbReference type="AlphaFoldDB" id="A0A2H0BX10"/>
<dbReference type="EMBL" id="PCTA01000024">
    <property type="protein sequence ID" value="PIP61528.1"/>
    <property type="molecule type" value="Genomic_DNA"/>
</dbReference>
<reference evidence="3 4" key="1">
    <citation type="submission" date="2017-09" db="EMBL/GenBank/DDBJ databases">
        <title>Depth-based differentiation of microbial function through sediment-hosted aquifers and enrichment of novel symbionts in the deep terrestrial subsurface.</title>
        <authorList>
            <person name="Probst A.J."/>
            <person name="Ladd B."/>
            <person name="Jarett J.K."/>
            <person name="Geller-Mcgrath D.E."/>
            <person name="Sieber C.M."/>
            <person name="Emerson J.B."/>
            <person name="Anantharaman K."/>
            <person name="Thomas B.C."/>
            <person name="Malmstrom R."/>
            <person name="Stieglmeier M."/>
            <person name="Klingl A."/>
            <person name="Woyke T."/>
            <person name="Ryan C.M."/>
            <person name="Banfield J.F."/>
        </authorList>
    </citation>
    <scope>NUCLEOTIDE SEQUENCE [LARGE SCALE GENOMIC DNA]</scope>
    <source>
        <strain evidence="3">CG22_combo_CG10-13_8_21_14_all_38_20</strain>
    </source>
</reference>
<dbReference type="SUPFAM" id="SSF142984">
    <property type="entry name" value="Nqo1 middle domain-like"/>
    <property type="match status" value="1"/>
</dbReference>
<dbReference type="SUPFAM" id="SSF81585">
    <property type="entry name" value="PsbU/PolX domain-like"/>
    <property type="match status" value="1"/>
</dbReference>
<dbReference type="Pfam" id="PF10531">
    <property type="entry name" value="SLBB"/>
    <property type="match status" value="1"/>
</dbReference>
<sequence length="201" mass="21706">MQFEDIAQLLQKYRFPVGLVIVGLFLFSIGLAATLGRDKQSEVVFNTQEQLTPAQTTVKIVVIDIGGAVEKPGVYELPVGSRIKDIITEAGGFIKEADQEQISLSLNLAALLTDGQKIIVPFQGEEMEVGAAQTVPGASTDKLININNDSQSTLETLTGIGPVRAAEIIANRPYGEISELVSKKILGQSIYDKIKDQISVY</sequence>
<protein>
    <recommendedName>
        <fullName evidence="2">Soluble ligand binding domain-containing protein</fullName>
    </recommendedName>
</protein>
<proteinExistence type="predicted"/>
<gene>
    <name evidence="3" type="ORF">COW99_03605</name>
</gene>
<evidence type="ECO:0000256" key="1">
    <source>
        <dbReference type="SAM" id="Phobius"/>
    </source>
</evidence>
<organism evidence="3 4">
    <name type="scientific">Candidatus Roizmanbacteria bacterium CG22_combo_CG10-13_8_21_14_all_38_20</name>
    <dbReference type="NCBI Taxonomy" id="1974862"/>
    <lineage>
        <taxon>Bacteria</taxon>
        <taxon>Candidatus Roizmaniibacteriota</taxon>
    </lineage>
</organism>
<evidence type="ECO:0000313" key="4">
    <source>
        <dbReference type="Proteomes" id="UP000231246"/>
    </source>
</evidence>
<accession>A0A2H0BX10</accession>
<dbReference type="Pfam" id="PF12836">
    <property type="entry name" value="HHH_3"/>
    <property type="match status" value="1"/>
</dbReference>
<evidence type="ECO:0000259" key="2">
    <source>
        <dbReference type="Pfam" id="PF10531"/>
    </source>
</evidence>
<dbReference type="Gene3D" id="1.10.150.320">
    <property type="entry name" value="Photosystem II 12 kDa extrinsic protein"/>
    <property type="match status" value="1"/>
</dbReference>
<dbReference type="InterPro" id="IPR019554">
    <property type="entry name" value="Soluble_ligand-bd"/>
</dbReference>
<evidence type="ECO:0000313" key="3">
    <source>
        <dbReference type="EMBL" id="PIP61528.1"/>
    </source>
</evidence>
<name>A0A2H0BX10_9BACT</name>
<feature type="transmembrane region" description="Helical" evidence="1">
    <location>
        <begin position="15"/>
        <end position="35"/>
    </location>
</feature>
<feature type="domain" description="Soluble ligand binding" evidence="2">
    <location>
        <begin position="62"/>
        <end position="106"/>
    </location>
</feature>
<dbReference type="Proteomes" id="UP000231246">
    <property type="component" value="Unassembled WGS sequence"/>
</dbReference>
<keyword evidence="1" id="KW-1133">Transmembrane helix</keyword>
<comment type="caution">
    <text evidence="3">The sequence shown here is derived from an EMBL/GenBank/DDBJ whole genome shotgun (WGS) entry which is preliminary data.</text>
</comment>